<evidence type="ECO:0000313" key="2">
    <source>
        <dbReference type="EnsemblPlants" id="Bo3g045040.1"/>
    </source>
</evidence>
<reference evidence="2 3" key="1">
    <citation type="journal article" date="2014" name="Genome Biol.">
        <title>Transcriptome and methylome profiling reveals relics of genome dominance in the mesopolyploid Brassica oleracea.</title>
        <authorList>
            <person name="Parkin I.A."/>
            <person name="Koh C."/>
            <person name="Tang H."/>
            <person name="Robinson S.J."/>
            <person name="Kagale S."/>
            <person name="Clarke W.E."/>
            <person name="Town C.D."/>
            <person name="Nixon J."/>
            <person name="Krishnakumar V."/>
            <person name="Bidwell S.L."/>
            <person name="Denoeud F."/>
            <person name="Belcram H."/>
            <person name="Links M.G."/>
            <person name="Just J."/>
            <person name="Clarke C."/>
            <person name="Bender T."/>
            <person name="Huebert T."/>
            <person name="Mason A.S."/>
            <person name="Pires J.C."/>
            <person name="Barker G."/>
            <person name="Moore J."/>
            <person name="Walley P.G."/>
            <person name="Manoli S."/>
            <person name="Batley J."/>
            <person name="Edwards D."/>
            <person name="Nelson M.N."/>
            <person name="Wang X."/>
            <person name="Paterson A.H."/>
            <person name="King G."/>
            <person name="Bancroft I."/>
            <person name="Chalhoub B."/>
            <person name="Sharpe A.G."/>
        </authorList>
    </citation>
    <scope>NUCLEOTIDE SEQUENCE</scope>
    <source>
        <strain evidence="2 3">cv. TO1000</strain>
    </source>
</reference>
<dbReference type="HOGENOM" id="CLU_078906_1_0_1"/>
<dbReference type="eggNOG" id="ENOG502RXW7">
    <property type="taxonomic scope" value="Eukaryota"/>
</dbReference>
<dbReference type="EnsemblPlants" id="Bo3g045040.1">
    <property type="protein sequence ID" value="Bo3g045040.1"/>
    <property type="gene ID" value="Bo3g045040"/>
</dbReference>
<reference evidence="2" key="2">
    <citation type="submission" date="2015-03" db="UniProtKB">
        <authorList>
            <consortium name="EnsemblPlants"/>
        </authorList>
    </citation>
    <scope>IDENTIFICATION</scope>
</reference>
<dbReference type="STRING" id="109376.A0A0D3B832"/>
<dbReference type="PANTHER" id="PTHR36048:SF1">
    <property type="entry name" value="RIBOSOME MATURATION FACTOR"/>
    <property type="match status" value="1"/>
</dbReference>
<dbReference type="GO" id="GO:0003729">
    <property type="term" value="F:mRNA binding"/>
    <property type="evidence" value="ECO:0007669"/>
    <property type="project" value="EnsemblPlants"/>
</dbReference>
<name>A0A0D3B832_BRAOL</name>
<dbReference type="PANTHER" id="PTHR36048">
    <property type="entry name" value="RIBOSOME MATURATION FACTOR"/>
    <property type="match status" value="1"/>
</dbReference>
<dbReference type="AlphaFoldDB" id="A0A0D3B832"/>
<proteinExistence type="predicted"/>
<dbReference type="GO" id="GO:0003727">
    <property type="term" value="F:single-stranded RNA binding"/>
    <property type="evidence" value="ECO:0007669"/>
    <property type="project" value="EnsemblPlants"/>
</dbReference>
<evidence type="ECO:0000256" key="1">
    <source>
        <dbReference type="SAM" id="MobiDB-lite"/>
    </source>
</evidence>
<dbReference type="OMA" id="ALKVQQY"/>
<dbReference type="GeneID" id="106329494"/>
<dbReference type="RefSeq" id="XP_013623617.1">
    <property type="nucleotide sequence ID" value="XM_013768163.1"/>
</dbReference>
<dbReference type="Gramene" id="Bo3g045040.1">
    <property type="protein sequence ID" value="Bo3g045040.1"/>
    <property type="gene ID" value="Bo3g045040"/>
</dbReference>
<organism evidence="2 3">
    <name type="scientific">Brassica oleracea var. oleracea</name>
    <dbReference type="NCBI Taxonomy" id="109376"/>
    <lineage>
        <taxon>Eukaryota</taxon>
        <taxon>Viridiplantae</taxon>
        <taxon>Streptophyta</taxon>
        <taxon>Embryophyta</taxon>
        <taxon>Tracheophyta</taxon>
        <taxon>Spermatophyta</taxon>
        <taxon>Magnoliopsida</taxon>
        <taxon>eudicotyledons</taxon>
        <taxon>Gunneridae</taxon>
        <taxon>Pentapetalae</taxon>
        <taxon>rosids</taxon>
        <taxon>malvids</taxon>
        <taxon>Brassicales</taxon>
        <taxon>Brassicaceae</taxon>
        <taxon>Brassiceae</taxon>
        <taxon>Brassica</taxon>
    </lineage>
</organism>
<dbReference type="Proteomes" id="UP000032141">
    <property type="component" value="Chromosome C3"/>
</dbReference>
<accession>A0A0D3B832</accession>
<dbReference type="GO" id="GO:0005730">
    <property type="term" value="C:nucleolus"/>
    <property type="evidence" value="ECO:0007669"/>
    <property type="project" value="EnsemblPlants"/>
</dbReference>
<feature type="compositionally biased region" description="Basic residues" evidence="1">
    <location>
        <begin position="228"/>
        <end position="237"/>
    </location>
</feature>
<sequence>MATEKPITTETVALTEKKMDMSLDAIIKMSKSNTNVNKGKKLRASNKKEKFNGAAKNSTVKAQRYMDSRSDVRQGAFAKRRSNFQGNHFPVTTAVARNVASGAPIRGRPINAGRMANTNQSRSRLLDNSLINLLNNMGSLYAILLSLRFITPPAQYGSAPRGFVAKQWEKIEQKQANGGGQRQGPQTLDSRFANMKEERMRRFAEKGSNVGNNGVGLQYQQQQQQRPWGRRAARFPN</sequence>
<evidence type="ECO:0000313" key="3">
    <source>
        <dbReference type="Proteomes" id="UP000032141"/>
    </source>
</evidence>
<keyword evidence="3" id="KW-1185">Reference proteome</keyword>
<protein>
    <submittedName>
        <fullName evidence="2">Uncharacterized protein</fullName>
    </submittedName>
</protein>
<feature type="region of interest" description="Disordered" evidence="1">
    <location>
        <begin position="205"/>
        <end position="237"/>
    </location>
</feature>